<dbReference type="InterPro" id="IPR003593">
    <property type="entry name" value="AAA+_ATPase"/>
</dbReference>
<reference evidence="9 10" key="1">
    <citation type="journal article" date="2019" name="Int. J. Syst. Evol. Microbiol.">
        <title>The Global Catalogue of Microorganisms (GCM) 10K type strain sequencing project: providing services to taxonomists for standard genome sequencing and annotation.</title>
        <authorList>
            <consortium name="The Broad Institute Genomics Platform"/>
            <consortium name="The Broad Institute Genome Sequencing Center for Infectious Disease"/>
            <person name="Wu L."/>
            <person name="Ma J."/>
        </authorList>
    </citation>
    <scope>NUCLEOTIDE SEQUENCE [LARGE SCALE GENOMIC DNA]</scope>
    <source>
        <strain evidence="9 10">JCM 6305</strain>
    </source>
</reference>
<evidence type="ECO:0000256" key="2">
    <source>
        <dbReference type="ARBA" id="ARBA00005417"/>
    </source>
</evidence>
<accession>A0ABN3J950</accession>
<dbReference type="SUPFAM" id="SSF52540">
    <property type="entry name" value="P-loop containing nucleoside triphosphate hydrolases"/>
    <property type="match status" value="1"/>
</dbReference>
<keyword evidence="3" id="KW-0813">Transport</keyword>
<evidence type="ECO:0000256" key="4">
    <source>
        <dbReference type="ARBA" id="ARBA00022741"/>
    </source>
</evidence>
<comment type="subcellular location">
    <subcellularLocation>
        <location evidence="1">Cell membrane</location>
        <topology evidence="1">Peripheral membrane protein</topology>
    </subcellularLocation>
</comment>
<dbReference type="InterPro" id="IPR027417">
    <property type="entry name" value="P-loop_NTPase"/>
</dbReference>
<evidence type="ECO:0000259" key="8">
    <source>
        <dbReference type="PROSITE" id="PS50893"/>
    </source>
</evidence>
<dbReference type="Proteomes" id="UP001501638">
    <property type="component" value="Unassembled WGS sequence"/>
</dbReference>
<dbReference type="PANTHER" id="PTHR42711:SF5">
    <property type="entry name" value="ABC TRANSPORTER ATP-BINDING PROTEIN NATA"/>
    <property type="match status" value="1"/>
</dbReference>
<evidence type="ECO:0000313" key="10">
    <source>
        <dbReference type="Proteomes" id="UP001501638"/>
    </source>
</evidence>
<evidence type="ECO:0000256" key="1">
    <source>
        <dbReference type="ARBA" id="ARBA00004202"/>
    </source>
</evidence>
<keyword evidence="6" id="KW-0046">Antibiotic resistance</keyword>
<keyword evidence="10" id="KW-1185">Reference proteome</keyword>
<evidence type="ECO:0000256" key="7">
    <source>
        <dbReference type="SAM" id="MobiDB-lite"/>
    </source>
</evidence>
<dbReference type="InterPro" id="IPR003439">
    <property type="entry name" value="ABC_transporter-like_ATP-bd"/>
</dbReference>
<feature type="compositionally biased region" description="Low complexity" evidence="7">
    <location>
        <begin position="53"/>
        <end position="62"/>
    </location>
</feature>
<evidence type="ECO:0000313" key="9">
    <source>
        <dbReference type="EMBL" id="GAA2423750.1"/>
    </source>
</evidence>
<evidence type="ECO:0000256" key="3">
    <source>
        <dbReference type="ARBA" id="ARBA00022448"/>
    </source>
</evidence>
<name>A0ABN3J950_9ACTN</name>
<dbReference type="Gene3D" id="3.40.50.300">
    <property type="entry name" value="P-loop containing nucleotide triphosphate hydrolases"/>
    <property type="match status" value="1"/>
</dbReference>
<proteinExistence type="inferred from homology"/>
<dbReference type="PROSITE" id="PS50893">
    <property type="entry name" value="ABC_TRANSPORTER_2"/>
    <property type="match status" value="1"/>
</dbReference>
<evidence type="ECO:0000256" key="6">
    <source>
        <dbReference type="ARBA" id="ARBA00023251"/>
    </source>
</evidence>
<feature type="domain" description="ABC transporter" evidence="8">
    <location>
        <begin position="79"/>
        <end position="305"/>
    </location>
</feature>
<comment type="similarity">
    <text evidence="2">Belongs to the ABC transporter superfamily.</text>
</comment>
<evidence type="ECO:0000256" key="5">
    <source>
        <dbReference type="ARBA" id="ARBA00022840"/>
    </source>
</evidence>
<comment type="caution">
    <text evidence="9">The sequence shown here is derived from an EMBL/GenBank/DDBJ whole genome shotgun (WGS) entry which is preliminary data.</text>
</comment>
<keyword evidence="5" id="KW-0067">ATP-binding</keyword>
<keyword evidence="4" id="KW-0547">Nucleotide-binding</keyword>
<dbReference type="SMART" id="SM00382">
    <property type="entry name" value="AAA"/>
    <property type="match status" value="1"/>
</dbReference>
<protein>
    <recommendedName>
        <fullName evidence="8">ABC transporter domain-containing protein</fullName>
    </recommendedName>
</protein>
<dbReference type="Pfam" id="PF00005">
    <property type="entry name" value="ABC_tran"/>
    <property type="match status" value="1"/>
</dbReference>
<dbReference type="CDD" id="cd03230">
    <property type="entry name" value="ABC_DR_subfamily_A"/>
    <property type="match status" value="1"/>
</dbReference>
<dbReference type="InterPro" id="IPR050763">
    <property type="entry name" value="ABC_transporter_ATP-binding"/>
</dbReference>
<organism evidence="9 10">
    <name type="scientific">Streptomyces macrosporus</name>
    <dbReference type="NCBI Taxonomy" id="44032"/>
    <lineage>
        <taxon>Bacteria</taxon>
        <taxon>Bacillati</taxon>
        <taxon>Actinomycetota</taxon>
        <taxon>Actinomycetes</taxon>
        <taxon>Kitasatosporales</taxon>
        <taxon>Streptomycetaceae</taxon>
        <taxon>Streptomyces</taxon>
    </lineage>
</organism>
<feature type="compositionally biased region" description="Basic and acidic residues" evidence="7">
    <location>
        <begin position="1"/>
        <end position="16"/>
    </location>
</feature>
<feature type="region of interest" description="Disordered" evidence="7">
    <location>
        <begin position="1"/>
        <end position="73"/>
    </location>
</feature>
<gene>
    <name evidence="9" type="ORF">GCM10010405_02560</name>
</gene>
<dbReference type="EMBL" id="BAAASZ010000003">
    <property type="protein sequence ID" value="GAA2423750.1"/>
    <property type="molecule type" value="Genomic_DNA"/>
</dbReference>
<sequence length="306" mass="32522">MRGSRRGRDTADRDEAGTASATDPRAPPTPADRTAERRGGPCGGRSPWHVPPTLSTLSTMSTTEHRRTGDSGKATTALLEMDRVTRSYGEVPVVRGVSLGVEPGRCVALMGSNGAGKSTVLRLAAGRERPTSGRVLFAGEELDGDRPRARSGIATVLDPGAFYPDLTVREHLMLVALAHGLGDGARDRVAETLEDHHLADHADLLPSALSSGLTQQLLLAAAFVRPHELLVLDEPEQRLDAGARRELAERLARHKERGTAILMATHQDRLAEAVADSVVVLDHGIARDHGQATEEAGDERAPGVLG</sequence>
<dbReference type="PANTHER" id="PTHR42711">
    <property type="entry name" value="ABC TRANSPORTER ATP-BINDING PROTEIN"/>
    <property type="match status" value="1"/>
</dbReference>